<dbReference type="Gene3D" id="2.40.170.20">
    <property type="entry name" value="TonB-dependent receptor, beta-barrel domain"/>
    <property type="match status" value="1"/>
</dbReference>
<dbReference type="Proteomes" id="UP000595231">
    <property type="component" value="Chromosome"/>
</dbReference>
<keyword evidence="7 8" id="KW-0998">Cell outer membrane</keyword>
<keyword evidence="6 8" id="KW-0472">Membrane</keyword>
<reference evidence="11 12" key="1">
    <citation type="submission" date="2020-12" db="EMBL/GenBank/DDBJ databases">
        <title>FDA dAtabase for Regulatory Grade micrObial Sequences (FDA-ARGOS): Supporting development and validation of Infectious Disease Dx tests.</title>
        <authorList>
            <person name="Sproer C."/>
            <person name="Gronow S."/>
            <person name="Severitt S."/>
            <person name="Schroder I."/>
            <person name="Tallon L."/>
            <person name="Sadzewicz L."/>
            <person name="Zhao X."/>
            <person name="Boylan J."/>
            <person name="Ott S."/>
            <person name="Bowen H."/>
            <person name="Vavikolanu K."/>
            <person name="Mehta A."/>
            <person name="Aluvathingal J."/>
            <person name="Nadendla S."/>
            <person name="Lowell S."/>
            <person name="Myers T."/>
            <person name="Yan Y."/>
            <person name="Sichtig H."/>
        </authorList>
    </citation>
    <scope>NUCLEOTIDE SEQUENCE [LARGE SCALE GENOMIC DNA]</scope>
    <source>
        <strain evidence="11 12">FDAARGOS_1050</strain>
    </source>
</reference>
<proteinExistence type="inferred from homology"/>
<gene>
    <name evidence="11" type="ORF">I6I07_19180</name>
</gene>
<evidence type="ECO:0000259" key="10">
    <source>
        <dbReference type="SMART" id="SM00965"/>
    </source>
</evidence>
<evidence type="ECO:0000256" key="5">
    <source>
        <dbReference type="ARBA" id="ARBA00022729"/>
    </source>
</evidence>
<dbReference type="InterPro" id="IPR012910">
    <property type="entry name" value="Plug_dom"/>
</dbReference>
<keyword evidence="3 8" id="KW-1134">Transmembrane beta strand</keyword>
<dbReference type="InterPro" id="IPR010917">
    <property type="entry name" value="TonB_rcpt_CS"/>
</dbReference>
<dbReference type="InterPro" id="IPR036942">
    <property type="entry name" value="Beta-barrel_TonB_sf"/>
</dbReference>
<evidence type="ECO:0000313" key="12">
    <source>
        <dbReference type="Proteomes" id="UP000595231"/>
    </source>
</evidence>
<dbReference type="SUPFAM" id="SSF56935">
    <property type="entry name" value="Porins"/>
    <property type="match status" value="1"/>
</dbReference>
<organism evidence="11 12">
    <name type="scientific">Achromobacter deleyi</name>
    <dbReference type="NCBI Taxonomy" id="1353891"/>
    <lineage>
        <taxon>Bacteria</taxon>
        <taxon>Pseudomonadati</taxon>
        <taxon>Pseudomonadota</taxon>
        <taxon>Betaproteobacteria</taxon>
        <taxon>Burkholderiales</taxon>
        <taxon>Alcaligenaceae</taxon>
        <taxon>Achromobacter</taxon>
    </lineage>
</organism>
<comment type="similarity">
    <text evidence="8">Belongs to the TonB-dependent receptor family.</text>
</comment>
<dbReference type="SMART" id="SM00965">
    <property type="entry name" value="STN"/>
    <property type="match status" value="1"/>
</dbReference>
<evidence type="ECO:0000256" key="2">
    <source>
        <dbReference type="ARBA" id="ARBA00022448"/>
    </source>
</evidence>
<sequence length="880" mass="98743">MPCRSNDQSASRLTISTIFLGTVLAYVSPLPAIAEPLTEAVRLCIPALPLGDALIELGRQSGLEISFPPAAVAGKVSPVVRGRFPARLALDQMLEGSGLALRAEGENRYLIYVDQPDPTHTSRLDPVRVYGEQLGERVYSRQEIATTPSSNRDLSTLVATHPSVRTNPGAHGAQNRGSLDIEDISFYGASPYQNLFQIDGIDATNRVDPANKNLAQVGGNVPSNPQSYFIDASLLEAVHVHDSFVPVEYGRFNGGVVDARLRRFSGENHLKFDYRWNTSNMTRQRVSPGQENKWTQGEPGFTPRWQKRFYSVVADIAVNDKAGMVLAMSHRQSRIARWGLSADDAGKSLRMPNNYRDRIDNFLGRFSVRPDADTLVDLTLKYSDRSEALSSNTARDTQYANNHGAYGLAARLEYRLPAARLSLQAGWDHAMSNRRSTSREWVTTRPYRLPVYFKGGFGREQKQQDTVLLKGRIDLDPLRARAFTHNVYAGIDAQRIDAAFKRPKLSTAYTRTYGSTGGYTDSNRYLWRPGTVRARSQTAALYLSDRVEWRRLALDAGLRYDHESLFGSHSVAPRTRLDWDVLGSGATVLSGGWSRYFGGAVLETALETRRLRLLQQLTDFRGNPVPAGKQDFAVDYSGLRMPYDDEWAFSLRQRMAGLEGLLGYVRRDGRRQWIKSGKINTGFTYRNGGNSTTDAVSLTLRTLEPWRAGPTRWHLQVSWSWQKRKTNTDLAKGYDDNARGPNDRVIYNGAPIRTIDLPPRSFHQPQLAALTLTGVYPRAGLTWTHTLNWRGRREDIIYVGRGPGPSFLDRYQSGGLPSYWTWDTRLSWQPPVMPRLELTIDTLNLLNRMPAIVAGNPTLASNNATYQSGRELWLQVGYRF</sequence>
<evidence type="ECO:0000256" key="8">
    <source>
        <dbReference type="PROSITE-ProRule" id="PRU01360"/>
    </source>
</evidence>
<dbReference type="EMBL" id="CP065997">
    <property type="protein sequence ID" value="QQB32772.1"/>
    <property type="molecule type" value="Genomic_DNA"/>
</dbReference>
<keyword evidence="2 8" id="KW-0813">Transport</keyword>
<accession>A0A7T4AZ86</accession>
<evidence type="ECO:0000313" key="11">
    <source>
        <dbReference type="EMBL" id="QQB32772.1"/>
    </source>
</evidence>
<evidence type="ECO:0000256" key="4">
    <source>
        <dbReference type="ARBA" id="ARBA00022692"/>
    </source>
</evidence>
<keyword evidence="5" id="KW-0732">Signal</keyword>
<dbReference type="InterPro" id="IPR011662">
    <property type="entry name" value="Secretin/TonB_short_N"/>
</dbReference>
<feature type="short sequence motif" description="TonB C-terminal box" evidence="9">
    <location>
        <begin position="863"/>
        <end position="880"/>
    </location>
</feature>
<dbReference type="PROSITE" id="PS01156">
    <property type="entry name" value="TONB_DEPENDENT_REC_2"/>
    <property type="match status" value="1"/>
</dbReference>
<evidence type="ECO:0000256" key="1">
    <source>
        <dbReference type="ARBA" id="ARBA00004571"/>
    </source>
</evidence>
<evidence type="ECO:0000256" key="9">
    <source>
        <dbReference type="PROSITE-ProRule" id="PRU10144"/>
    </source>
</evidence>
<evidence type="ECO:0000256" key="7">
    <source>
        <dbReference type="ARBA" id="ARBA00023237"/>
    </source>
</evidence>
<dbReference type="GO" id="GO:0009279">
    <property type="term" value="C:cell outer membrane"/>
    <property type="evidence" value="ECO:0007669"/>
    <property type="project" value="UniProtKB-SubCell"/>
</dbReference>
<keyword evidence="11" id="KW-0675">Receptor</keyword>
<evidence type="ECO:0000256" key="3">
    <source>
        <dbReference type="ARBA" id="ARBA00022452"/>
    </source>
</evidence>
<dbReference type="AlphaFoldDB" id="A0A7T4AZ86"/>
<dbReference type="InterPro" id="IPR039426">
    <property type="entry name" value="TonB-dep_rcpt-like"/>
</dbReference>
<dbReference type="PROSITE" id="PS52016">
    <property type="entry name" value="TONB_DEPENDENT_REC_3"/>
    <property type="match status" value="1"/>
</dbReference>
<keyword evidence="4 8" id="KW-0812">Transmembrane</keyword>
<evidence type="ECO:0000256" key="6">
    <source>
        <dbReference type="ARBA" id="ARBA00023136"/>
    </source>
</evidence>
<protein>
    <submittedName>
        <fullName evidence="11">TonB-dependent receptor</fullName>
    </submittedName>
</protein>
<comment type="subcellular location">
    <subcellularLocation>
        <location evidence="1 8">Cell outer membrane</location>
        <topology evidence="1 8">Multi-pass membrane protein</topology>
    </subcellularLocation>
</comment>
<feature type="domain" description="Secretin/TonB short N-terminal" evidence="10">
    <location>
        <begin position="63"/>
        <end position="114"/>
    </location>
</feature>
<name>A0A7T4AZ86_9BURK</name>
<dbReference type="Pfam" id="PF07715">
    <property type="entry name" value="Plug"/>
    <property type="match status" value="1"/>
</dbReference>
<dbReference type="Gene3D" id="3.55.50.30">
    <property type="match status" value="1"/>
</dbReference>